<dbReference type="RefSeq" id="WP_310655052.1">
    <property type="nucleotide sequence ID" value="NZ_JAPMLA010000008.1"/>
</dbReference>
<dbReference type="GO" id="GO:0005737">
    <property type="term" value="C:cytoplasm"/>
    <property type="evidence" value="ECO:0007669"/>
    <property type="project" value="UniProtKB-SubCell"/>
</dbReference>
<evidence type="ECO:0000259" key="9">
    <source>
        <dbReference type="PROSITE" id="PS50110"/>
    </source>
</evidence>
<comment type="PTM">
    <text evidence="6">Phosphorylated by CheA. Phosphorylation of the N-terminal regulatory domain activates the methylesterase activity.</text>
</comment>
<organism evidence="11 13">
    <name type="scientific">Shewanella fidelis</name>
    <dbReference type="NCBI Taxonomy" id="173509"/>
    <lineage>
        <taxon>Bacteria</taxon>
        <taxon>Pseudomonadati</taxon>
        <taxon>Pseudomonadota</taxon>
        <taxon>Gammaproteobacteria</taxon>
        <taxon>Alteromonadales</taxon>
        <taxon>Shewanellaceae</taxon>
        <taxon>Shewanella</taxon>
    </lineage>
</organism>
<keyword evidence="1 6" id="KW-0963">Cytoplasm</keyword>
<evidence type="ECO:0000313" key="11">
    <source>
        <dbReference type="EMBL" id="MDR8524449.1"/>
    </source>
</evidence>
<dbReference type="Proteomes" id="UP001259340">
    <property type="component" value="Unassembled WGS sequence"/>
</dbReference>
<feature type="active site" evidence="6 7">
    <location>
        <position position="228"/>
    </location>
</feature>
<feature type="active site" evidence="6 7">
    <location>
        <position position="324"/>
    </location>
</feature>
<comment type="catalytic activity">
    <reaction evidence="6">
        <text>L-glutaminyl-[protein] + H2O = L-glutamyl-[protein] + NH4(+)</text>
        <dbReference type="Rhea" id="RHEA:16441"/>
        <dbReference type="Rhea" id="RHEA-COMP:10207"/>
        <dbReference type="Rhea" id="RHEA-COMP:10208"/>
        <dbReference type="ChEBI" id="CHEBI:15377"/>
        <dbReference type="ChEBI" id="CHEBI:28938"/>
        <dbReference type="ChEBI" id="CHEBI:29973"/>
        <dbReference type="ChEBI" id="CHEBI:30011"/>
        <dbReference type="EC" id="3.5.1.44"/>
    </reaction>
</comment>
<feature type="domain" description="Response regulatory" evidence="9">
    <location>
        <begin position="4"/>
        <end position="121"/>
    </location>
</feature>
<comment type="function">
    <text evidence="6">Involved in chemotaxis. Part of a chemotaxis signal transduction system that modulates chemotaxis in response to various stimuli. Catalyzes the demethylation of specific methylglutamate residues introduced into the chemoreceptors (methyl-accepting chemotaxis proteins or MCP) by CheR. Also mediates the irreversible deamidation of specific glutamine residues to glutamic acid.</text>
</comment>
<dbReference type="Pfam" id="PF00072">
    <property type="entry name" value="Response_reg"/>
    <property type="match status" value="1"/>
</dbReference>
<keyword evidence="3 6" id="KW-0597">Phosphoprotein</keyword>
<dbReference type="EMBL" id="JAPMLE010000001">
    <property type="protein sequence ID" value="MDR8524449.1"/>
    <property type="molecule type" value="Genomic_DNA"/>
</dbReference>
<dbReference type="InterPro" id="IPR011006">
    <property type="entry name" value="CheY-like_superfamily"/>
</dbReference>
<dbReference type="NCBIfam" id="NF001965">
    <property type="entry name" value="PRK00742.1"/>
    <property type="match status" value="1"/>
</dbReference>
<dbReference type="FunFam" id="3.40.50.180:FF:000001">
    <property type="entry name" value="Protein-glutamate methylesterase/protein-glutamine glutaminase"/>
    <property type="match status" value="1"/>
</dbReference>
<dbReference type="GO" id="GO:0008984">
    <property type="term" value="F:protein-glutamate methylesterase activity"/>
    <property type="evidence" value="ECO:0007669"/>
    <property type="project" value="UniProtKB-UniRule"/>
</dbReference>
<dbReference type="Pfam" id="PF01339">
    <property type="entry name" value="CheB_methylest"/>
    <property type="match status" value="1"/>
</dbReference>
<dbReference type="CDD" id="cd17541">
    <property type="entry name" value="REC_CheB-like"/>
    <property type="match status" value="1"/>
</dbReference>
<dbReference type="InterPro" id="IPR035909">
    <property type="entry name" value="CheB_C"/>
</dbReference>
<dbReference type="PIRSF" id="PIRSF000876">
    <property type="entry name" value="RR_chemtxs_CheB"/>
    <property type="match status" value="1"/>
</dbReference>
<evidence type="ECO:0000313" key="13">
    <source>
        <dbReference type="Proteomes" id="UP001259340"/>
    </source>
</evidence>
<evidence type="ECO:0000313" key="14">
    <source>
        <dbReference type="Proteomes" id="UP001271263"/>
    </source>
</evidence>
<comment type="caution">
    <text evidence="11">The sequence shown here is derived from an EMBL/GenBank/DDBJ whole genome shotgun (WGS) entry which is preliminary data.</text>
</comment>
<dbReference type="PANTHER" id="PTHR42872">
    <property type="entry name" value="PROTEIN-GLUTAMATE METHYLESTERASE/PROTEIN-GLUTAMINE GLUTAMINASE"/>
    <property type="match status" value="1"/>
</dbReference>
<dbReference type="GO" id="GO:0000156">
    <property type="term" value="F:phosphorelay response regulator activity"/>
    <property type="evidence" value="ECO:0007669"/>
    <property type="project" value="InterPro"/>
</dbReference>
<evidence type="ECO:0000256" key="2">
    <source>
        <dbReference type="ARBA" id="ARBA00022500"/>
    </source>
</evidence>
<evidence type="ECO:0000256" key="5">
    <source>
        <dbReference type="ARBA" id="ARBA00048267"/>
    </source>
</evidence>
<evidence type="ECO:0000256" key="6">
    <source>
        <dbReference type="HAMAP-Rule" id="MF_00099"/>
    </source>
</evidence>
<name>A0AAW8NRG4_9GAMM</name>
<comment type="similarity">
    <text evidence="6">Belongs to the CheB family.</text>
</comment>
<dbReference type="PROSITE" id="PS50110">
    <property type="entry name" value="RESPONSE_REGULATORY"/>
    <property type="match status" value="1"/>
</dbReference>
<dbReference type="InterPro" id="IPR001789">
    <property type="entry name" value="Sig_transdc_resp-reg_receiver"/>
</dbReference>
<keyword evidence="2 6" id="KW-0145">Chemotaxis</keyword>
<dbReference type="Gene3D" id="3.40.50.180">
    <property type="entry name" value="Methylesterase CheB, C-terminal domain"/>
    <property type="match status" value="1"/>
</dbReference>
<sequence>MAIKVLVVDDSSFFRRRVSEIVNQDAELEVIGTASNGAEAVKMAAELNPQVITMDIEMPVMDGITAVKQIMASKPIPILMFSSLTHDGAKATLEALEAGALDFLPKRFEDIASNKDEAISLLQQRIKTLGRRRLFRPISRTTTAIDKATTSQELRPSRVSSTALRQPAILATQHSAEKSPRASSVTRASGKKYKALVIGTSTGGPVALQKVLTQFPANYPHPILLIQHMPAAFTPTFATRLNSLCKIEVKEAVSGDVLKPGCAYLAPGGMQMMLERGGAYGRIKVIAGKPDMNYKPSVDITFASTSKVIGGDVLAVVLTGMGADGREGARMLKSVGATIWAQDEASCVVYGMPQAVTTSGIATKSIALEQMAEAILKETANG</sequence>
<dbReference type="Gene3D" id="3.40.50.2300">
    <property type="match status" value="1"/>
</dbReference>
<dbReference type="AlphaFoldDB" id="A0AAW8NRG4"/>
<comment type="subcellular location">
    <subcellularLocation>
        <location evidence="6">Cytoplasm</location>
    </subcellularLocation>
</comment>
<evidence type="ECO:0000256" key="4">
    <source>
        <dbReference type="ARBA" id="ARBA00022801"/>
    </source>
</evidence>
<evidence type="ECO:0000259" key="10">
    <source>
        <dbReference type="PROSITE" id="PS50122"/>
    </source>
</evidence>
<dbReference type="EC" id="3.5.1.44" evidence="6"/>
<dbReference type="SUPFAM" id="SSF52172">
    <property type="entry name" value="CheY-like"/>
    <property type="match status" value="1"/>
</dbReference>
<evidence type="ECO:0000256" key="1">
    <source>
        <dbReference type="ARBA" id="ARBA00022490"/>
    </source>
</evidence>
<reference evidence="12 14" key="1">
    <citation type="journal article" date="2022" name="bioRxiv">
        <title>Prophages regulate Shewanella fidelis 3313 motility and biofilm formation: implications for gut colonization dynamics in Ciona robusta.</title>
        <authorList>
            <person name="Natarajan O."/>
            <person name="Gibboney S.L."/>
            <person name="Young M.N."/>
            <person name="Lim S.J."/>
            <person name="Pluta N."/>
            <person name="Atkinson C.G."/>
            <person name="Leigh B.A."/>
            <person name="Liberti A."/>
            <person name="Kees E.D."/>
            <person name="Breitbart M."/>
            <person name="Gralnick J.A."/>
            <person name="Dishaw L.J."/>
        </authorList>
    </citation>
    <scope>NUCLEOTIDE SEQUENCE [LARGE SCALE GENOMIC DNA]</scope>
    <source>
        <strain evidence="12 14">JG4066</strain>
    </source>
</reference>
<dbReference type="PROSITE" id="PS50122">
    <property type="entry name" value="CHEB"/>
    <property type="match status" value="1"/>
</dbReference>
<evidence type="ECO:0000256" key="7">
    <source>
        <dbReference type="PROSITE-ProRule" id="PRU00050"/>
    </source>
</evidence>
<dbReference type="InterPro" id="IPR000673">
    <property type="entry name" value="Sig_transdc_resp-reg_Me-estase"/>
</dbReference>
<dbReference type="HAMAP" id="MF_00099">
    <property type="entry name" value="CheB_chemtxs"/>
    <property type="match status" value="1"/>
</dbReference>
<proteinExistence type="inferred from homology"/>
<dbReference type="Proteomes" id="UP001271263">
    <property type="component" value="Unassembled WGS sequence"/>
</dbReference>
<keyword evidence="14" id="KW-1185">Reference proteome</keyword>
<dbReference type="GO" id="GO:0006935">
    <property type="term" value="P:chemotaxis"/>
    <property type="evidence" value="ECO:0007669"/>
    <property type="project" value="UniProtKB-UniRule"/>
</dbReference>
<feature type="domain" description="CheB-type methylesterase" evidence="10">
    <location>
        <begin position="189"/>
        <end position="382"/>
    </location>
</feature>
<feature type="modified residue" description="4-aspartylphosphate" evidence="6 8">
    <location>
        <position position="55"/>
    </location>
</feature>
<gene>
    <name evidence="6" type="primary">cheB</name>
    <name evidence="11" type="ORF">OS133_12515</name>
    <name evidence="12" type="ORF">OS134_00375</name>
</gene>
<dbReference type="CDD" id="cd16432">
    <property type="entry name" value="CheB_Rec"/>
    <property type="match status" value="1"/>
</dbReference>
<accession>A0AAW8NRG4</accession>
<protein>
    <recommendedName>
        <fullName evidence="6">Protein-glutamate methylesterase/protein-glutamine glutaminase</fullName>
        <ecNumber evidence="6">3.1.1.61</ecNumber>
        <ecNumber evidence="6">3.5.1.44</ecNumber>
    </recommendedName>
</protein>
<dbReference type="EMBL" id="JAPMLD010000001">
    <property type="protein sequence ID" value="MDW4822531.1"/>
    <property type="molecule type" value="Genomic_DNA"/>
</dbReference>
<dbReference type="GO" id="GO:0050568">
    <property type="term" value="F:protein-glutamine glutaminase activity"/>
    <property type="evidence" value="ECO:0007669"/>
    <property type="project" value="UniProtKB-UniRule"/>
</dbReference>
<dbReference type="InterPro" id="IPR008248">
    <property type="entry name" value="CheB-like"/>
</dbReference>
<dbReference type="EC" id="3.1.1.61" evidence="6"/>
<keyword evidence="4 6" id="KW-0378">Hydrolase</keyword>
<evidence type="ECO:0000256" key="8">
    <source>
        <dbReference type="PROSITE-ProRule" id="PRU00169"/>
    </source>
</evidence>
<dbReference type="SMART" id="SM00448">
    <property type="entry name" value="REC"/>
    <property type="match status" value="1"/>
</dbReference>
<evidence type="ECO:0000313" key="12">
    <source>
        <dbReference type="EMBL" id="MDW4822531.1"/>
    </source>
</evidence>
<comment type="catalytic activity">
    <reaction evidence="5 6">
        <text>[protein]-L-glutamate 5-O-methyl ester + H2O = L-glutamyl-[protein] + methanol + H(+)</text>
        <dbReference type="Rhea" id="RHEA:23236"/>
        <dbReference type="Rhea" id="RHEA-COMP:10208"/>
        <dbReference type="Rhea" id="RHEA-COMP:10311"/>
        <dbReference type="ChEBI" id="CHEBI:15377"/>
        <dbReference type="ChEBI" id="CHEBI:15378"/>
        <dbReference type="ChEBI" id="CHEBI:17790"/>
        <dbReference type="ChEBI" id="CHEBI:29973"/>
        <dbReference type="ChEBI" id="CHEBI:82795"/>
        <dbReference type="EC" id="3.1.1.61"/>
    </reaction>
</comment>
<feature type="active site" evidence="6 7">
    <location>
        <position position="201"/>
    </location>
</feature>
<reference evidence="11" key="2">
    <citation type="submission" date="2022-11" db="EMBL/GenBank/DDBJ databases">
        <title>Prophages regulate Shewanella fidelis motility and biofilm formation: implications for gut colonization dynamics in Ciona robusta.</title>
        <authorList>
            <person name="Natarajan O."/>
            <person name="Gibboney S.L."/>
            <person name="Young M.N."/>
            <person name="Lim S.J."/>
            <person name="Pluta N."/>
            <person name="Atkinson C.G.F."/>
            <person name="Leigh B.A."/>
            <person name="Liberti A."/>
            <person name="Kees E."/>
            <person name="Breitbart M."/>
            <person name="Gralnick J."/>
            <person name="Dishaw L.J."/>
        </authorList>
    </citation>
    <scope>NUCLEOTIDE SEQUENCE</scope>
    <source>
        <strain evidence="11">3313</strain>
    </source>
</reference>
<dbReference type="FunFam" id="3.40.50.2300:FF:000077">
    <property type="entry name" value="Chemotaxis response regulator"/>
    <property type="match status" value="1"/>
</dbReference>
<comment type="domain">
    <text evidence="6">Contains a C-terminal catalytic domain, and an N-terminal region which modulates catalytic activity.</text>
</comment>
<dbReference type="SUPFAM" id="SSF52738">
    <property type="entry name" value="Methylesterase CheB, C-terminal domain"/>
    <property type="match status" value="1"/>
</dbReference>
<dbReference type="PANTHER" id="PTHR42872:SF3">
    <property type="entry name" value="PROTEIN-GLUTAMATE METHYLESTERASE_PROTEIN-GLUTAMINE GLUTAMINASE 1"/>
    <property type="match status" value="1"/>
</dbReference>
<evidence type="ECO:0000256" key="3">
    <source>
        <dbReference type="ARBA" id="ARBA00022553"/>
    </source>
</evidence>